<dbReference type="EMBL" id="VAJM01000015">
    <property type="protein sequence ID" value="TLM88869.1"/>
    <property type="molecule type" value="Genomic_DNA"/>
</dbReference>
<evidence type="ECO:0000256" key="3">
    <source>
        <dbReference type="ARBA" id="ARBA00006171"/>
    </source>
</evidence>
<dbReference type="PANTHER" id="PTHR43434:SF1">
    <property type="entry name" value="PHOSPHOGLYCOLATE PHOSPHATASE"/>
    <property type="match status" value="1"/>
</dbReference>
<dbReference type="Proteomes" id="UP000305517">
    <property type="component" value="Unassembled WGS sequence"/>
</dbReference>
<keyword evidence="5" id="KW-0378">Hydrolase</keyword>
<comment type="similarity">
    <text evidence="3">Belongs to the HAD-like hydrolase superfamily. CbbY/CbbZ/Gph/YieH family.</text>
</comment>
<dbReference type="AlphaFoldDB" id="A0A5R8WJB7"/>
<sequence>MQAAIFDLDQTLVDSSAVLALRQARRWTEVIRELGQVQAYPNASAYLKALEEHGIPYAIVTNAPRMYCEAVVSRFGWQPQAIVAWHCTTQHKPHPAPVLKALAALNLSRLDDVYGFGDDPNDVIAYARAGIVPVGCLWGAGKPEELQRTISLHQGRLVQQLQPDRVKKTVISR</sequence>
<gene>
    <name evidence="5" type="ORF">FDY95_22060</name>
</gene>
<proteinExistence type="inferred from homology"/>
<dbReference type="RefSeq" id="WP_138081090.1">
    <property type="nucleotide sequence ID" value="NZ_VAJM01000015.1"/>
</dbReference>
<evidence type="ECO:0000313" key="5">
    <source>
        <dbReference type="EMBL" id="TLM88869.1"/>
    </source>
</evidence>
<dbReference type="InterPro" id="IPR036412">
    <property type="entry name" value="HAD-like_sf"/>
</dbReference>
<dbReference type="GO" id="GO:0005829">
    <property type="term" value="C:cytosol"/>
    <property type="evidence" value="ECO:0007669"/>
    <property type="project" value="TreeGrafter"/>
</dbReference>
<dbReference type="Pfam" id="PF13419">
    <property type="entry name" value="HAD_2"/>
    <property type="match status" value="1"/>
</dbReference>
<comment type="pathway">
    <text evidence="2">Organic acid metabolism; glycolate biosynthesis; glycolate from 2-phosphoglycolate: step 1/1.</text>
</comment>
<evidence type="ECO:0000256" key="1">
    <source>
        <dbReference type="ARBA" id="ARBA00000830"/>
    </source>
</evidence>
<dbReference type="Gene3D" id="3.40.50.1000">
    <property type="entry name" value="HAD superfamily/HAD-like"/>
    <property type="match status" value="1"/>
</dbReference>
<protein>
    <recommendedName>
        <fullName evidence="4">phosphoglycolate phosphatase</fullName>
        <ecNumber evidence="4">3.1.3.18</ecNumber>
    </recommendedName>
</protein>
<name>A0A5R8WJB7_9BACT</name>
<dbReference type="OrthoDB" id="9807630at2"/>
<reference evidence="5 6" key="1">
    <citation type="submission" date="2019-05" db="EMBL/GenBank/DDBJ databases">
        <title>Hymenobacter edaphi sp. nov., isolated from abandoned arsenic-contaminated farmland soil.</title>
        <authorList>
            <person name="Nie L."/>
        </authorList>
    </citation>
    <scope>NUCLEOTIDE SEQUENCE [LARGE SCALE GENOMIC DNA]</scope>
    <source>
        <strain evidence="5 6">1-3-3-8</strain>
    </source>
</reference>
<accession>A0A5R8WJB7</accession>
<dbReference type="GO" id="GO:0008967">
    <property type="term" value="F:phosphoglycolate phosphatase activity"/>
    <property type="evidence" value="ECO:0007669"/>
    <property type="project" value="UniProtKB-EC"/>
</dbReference>
<dbReference type="PANTHER" id="PTHR43434">
    <property type="entry name" value="PHOSPHOGLYCOLATE PHOSPHATASE"/>
    <property type="match status" value="1"/>
</dbReference>
<comment type="caution">
    <text evidence="5">The sequence shown here is derived from an EMBL/GenBank/DDBJ whole genome shotgun (WGS) entry which is preliminary data.</text>
</comment>
<dbReference type="GO" id="GO:0006281">
    <property type="term" value="P:DNA repair"/>
    <property type="evidence" value="ECO:0007669"/>
    <property type="project" value="TreeGrafter"/>
</dbReference>
<dbReference type="InterPro" id="IPR041492">
    <property type="entry name" value="HAD_2"/>
</dbReference>
<evidence type="ECO:0000256" key="2">
    <source>
        <dbReference type="ARBA" id="ARBA00004818"/>
    </source>
</evidence>
<evidence type="ECO:0000313" key="6">
    <source>
        <dbReference type="Proteomes" id="UP000305517"/>
    </source>
</evidence>
<organism evidence="5 6">
    <name type="scientific">Hymenobacter jeollabukensis</name>
    <dbReference type="NCBI Taxonomy" id="2025313"/>
    <lineage>
        <taxon>Bacteria</taxon>
        <taxon>Pseudomonadati</taxon>
        <taxon>Bacteroidota</taxon>
        <taxon>Cytophagia</taxon>
        <taxon>Cytophagales</taxon>
        <taxon>Hymenobacteraceae</taxon>
        <taxon>Hymenobacter</taxon>
    </lineage>
</organism>
<comment type="catalytic activity">
    <reaction evidence="1">
        <text>2-phosphoglycolate + H2O = glycolate + phosphate</text>
        <dbReference type="Rhea" id="RHEA:14369"/>
        <dbReference type="ChEBI" id="CHEBI:15377"/>
        <dbReference type="ChEBI" id="CHEBI:29805"/>
        <dbReference type="ChEBI" id="CHEBI:43474"/>
        <dbReference type="ChEBI" id="CHEBI:58033"/>
        <dbReference type="EC" id="3.1.3.18"/>
    </reaction>
</comment>
<evidence type="ECO:0000256" key="4">
    <source>
        <dbReference type="ARBA" id="ARBA00013078"/>
    </source>
</evidence>
<dbReference type="InterPro" id="IPR023214">
    <property type="entry name" value="HAD_sf"/>
</dbReference>
<dbReference type="SUPFAM" id="SSF56784">
    <property type="entry name" value="HAD-like"/>
    <property type="match status" value="1"/>
</dbReference>
<keyword evidence="6" id="KW-1185">Reference proteome</keyword>
<dbReference type="EC" id="3.1.3.18" evidence="4"/>
<dbReference type="InterPro" id="IPR050155">
    <property type="entry name" value="HAD-like_hydrolase_sf"/>
</dbReference>